<dbReference type="GO" id="GO:0003677">
    <property type="term" value="F:DNA binding"/>
    <property type="evidence" value="ECO:0007669"/>
    <property type="project" value="InterPro"/>
</dbReference>
<dbReference type="RefSeq" id="WP_042905892.1">
    <property type="nucleotide sequence ID" value="NZ_CP121769.1"/>
</dbReference>
<dbReference type="EMBL" id="CP121769">
    <property type="protein sequence ID" value="WGE11144.1"/>
    <property type="molecule type" value="Genomic_DNA"/>
</dbReference>
<dbReference type="GO" id="GO:0045892">
    <property type="term" value="P:negative regulation of DNA-templated transcription"/>
    <property type="evidence" value="ECO:0007669"/>
    <property type="project" value="InterPro"/>
</dbReference>
<dbReference type="AlphaFoldDB" id="A0AAJ6DBA2"/>
<evidence type="ECO:0000313" key="2">
    <source>
        <dbReference type="EMBL" id="WGE11144.1"/>
    </source>
</evidence>
<protein>
    <submittedName>
        <fullName evidence="2">Helix-turn-helix domain-containing protein</fullName>
    </submittedName>
</protein>
<dbReference type="InterPro" id="IPR010982">
    <property type="entry name" value="Lambda_DNA-bd_dom_sf"/>
</dbReference>
<gene>
    <name evidence="2" type="ORF">QBL01_06170</name>
</gene>
<dbReference type="Proteomes" id="UP001222296">
    <property type="component" value="Chromosome"/>
</dbReference>
<reference evidence="2" key="1">
    <citation type="submission" date="2023-04" db="EMBL/GenBank/DDBJ databases">
        <title>Molecular characterization of the Integrative and Conjugative elements harboring multidrug-resistance gene from Glaesserella (Haemophilus) parasuis.</title>
        <authorList>
            <person name="Che Y."/>
            <person name="Zhou L."/>
        </authorList>
    </citation>
    <scope>NUCLEOTIDE SEQUENCE</scope>
    <source>
        <strain evidence="2">Z44</strain>
    </source>
</reference>
<dbReference type="Gene3D" id="1.10.260.40">
    <property type="entry name" value="lambda repressor-like DNA-binding domains"/>
    <property type="match status" value="1"/>
</dbReference>
<dbReference type="Pfam" id="PF07022">
    <property type="entry name" value="Phage_CI_repr"/>
    <property type="match status" value="1"/>
</dbReference>
<accession>A0AAJ6DBA2</accession>
<name>A0AAJ6DBA2_GLAPU</name>
<evidence type="ECO:0000259" key="1">
    <source>
        <dbReference type="Pfam" id="PF07022"/>
    </source>
</evidence>
<organism evidence="2 3">
    <name type="scientific">Glaesserella parasuis</name>
    <name type="common">Haemophilus parasuis</name>
    <dbReference type="NCBI Taxonomy" id="738"/>
    <lineage>
        <taxon>Bacteria</taxon>
        <taxon>Pseudomonadati</taxon>
        <taxon>Pseudomonadota</taxon>
        <taxon>Gammaproteobacteria</taxon>
        <taxon>Pasteurellales</taxon>
        <taxon>Pasteurellaceae</taxon>
        <taxon>Glaesserella</taxon>
    </lineage>
</organism>
<evidence type="ECO:0000313" key="3">
    <source>
        <dbReference type="Proteomes" id="UP001222296"/>
    </source>
</evidence>
<proteinExistence type="predicted"/>
<feature type="domain" description="Bacteriophage CI repressor N-terminal" evidence="1">
    <location>
        <begin position="9"/>
        <end position="73"/>
    </location>
</feature>
<sequence>MDKFSNCLIIERLKNKTGSKTDKELAGKLGVSASTLANWKSPTKQKPTLSELVFKYADENNISLDLVILGKEENTQDEMETELLARFAKLDFKQKLKLLTSLEEGDFAKSGTHQTAHGNGNNQQVFSGDVGEVVGIRK</sequence>
<dbReference type="InterPro" id="IPR010744">
    <property type="entry name" value="Phage_CI_N"/>
</dbReference>